<accession>A0A1V8M6H1</accession>
<dbReference type="InterPro" id="IPR045214">
    <property type="entry name" value="Surf1/Surf4"/>
</dbReference>
<dbReference type="Pfam" id="PF02104">
    <property type="entry name" value="SURF1"/>
    <property type="match status" value="1"/>
</dbReference>
<evidence type="ECO:0000313" key="8">
    <source>
        <dbReference type="Proteomes" id="UP000191980"/>
    </source>
</evidence>
<comment type="similarity">
    <text evidence="2 6">Belongs to the SURF1 family.</text>
</comment>
<gene>
    <name evidence="7" type="ORF">AU255_03580</name>
</gene>
<keyword evidence="8" id="KW-1185">Reference proteome</keyword>
<evidence type="ECO:0000256" key="4">
    <source>
        <dbReference type="ARBA" id="ARBA00022989"/>
    </source>
</evidence>
<comment type="subcellular location">
    <subcellularLocation>
        <location evidence="6">Cell membrane</location>
        <topology evidence="6">Multi-pass membrane protein</topology>
    </subcellularLocation>
    <subcellularLocation>
        <location evidence="1">Membrane</location>
    </subcellularLocation>
</comment>
<dbReference type="InterPro" id="IPR002994">
    <property type="entry name" value="Surf1/Shy1"/>
</dbReference>
<reference evidence="7 8" key="1">
    <citation type="submission" date="2015-12" db="EMBL/GenBank/DDBJ databases">
        <authorList>
            <person name="Shamseldin A."/>
            <person name="Moawad H."/>
            <person name="Abd El-Rahim W.M."/>
            <person name="Sadowsky M.J."/>
        </authorList>
    </citation>
    <scope>NUCLEOTIDE SEQUENCE [LARGE SCALE GENOMIC DNA]</scope>
    <source>
        <strain evidence="7 8">WF1</strain>
    </source>
</reference>
<organism evidence="7 8">
    <name type="scientific">Methyloprofundus sedimenti</name>
    <dbReference type="NCBI Taxonomy" id="1420851"/>
    <lineage>
        <taxon>Bacteria</taxon>
        <taxon>Pseudomonadati</taxon>
        <taxon>Pseudomonadota</taxon>
        <taxon>Gammaproteobacteria</taxon>
        <taxon>Methylococcales</taxon>
        <taxon>Methylococcaceae</taxon>
        <taxon>Methyloprofundus</taxon>
    </lineage>
</organism>
<keyword evidence="5 6" id="KW-0472">Membrane</keyword>
<dbReference type="AlphaFoldDB" id="A0A1V8M6H1"/>
<keyword evidence="3 6" id="KW-0812">Transmembrane</keyword>
<feature type="transmembrane region" description="Helical" evidence="6">
    <location>
        <begin position="222"/>
        <end position="241"/>
    </location>
</feature>
<evidence type="ECO:0000256" key="5">
    <source>
        <dbReference type="ARBA" id="ARBA00023136"/>
    </source>
</evidence>
<comment type="caution">
    <text evidence="6">Lacks conserved residue(s) required for the propagation of feature annotation.</text>
</comment>
<evidence type="ECO:0000256" key="2">
    <source>
        <dbReference type="ARBA" id="ARBA00007165"/>
    </source>
</evidence>
<dbReference type="RefSeq" id="WP_080521609.1">
    <property type="nucleotide sequence ID" value="NZ_LPUF01000001.1"/>
</dbReference>
<evidence type="ECO:0000256" key="3">
    <source>
        <dbReference type="ARBA" id="ARBA00022692"/>
    </source>
</evidence>
<dbReference type="Proteomes" id="UP000191980">
    <property type="component" value="Unassembled WGS sequence"/>
</dbReference>
<comment type="caution">
    <text evidence="7">The sequence shown here is derived from an EMBL/GenBank/DDBJ whole genome shotgun (WGS) entry which is preliminary data.</text>
</comment>
<dbReference type="PANTHER" id="PTHR23427:SF2">
    <property type="entry name" value="SURFEIT LOCUS PROTEIN 1"/>
    <property type="match status" value="1"/>
</dbReference>
<keyword evidence="4 6" id="KW-1133">Transmembrane helix</keyword>
<name>A0A1V8M6H1_9GAMM</name>
<dbReference type="PANTHER" id="PTHR23427">
    <property type="entry name" value="SURFEIT LOCUS PROTEIN"/>
    <property type="match status" value="1"/>
</dbReference>
<dbReference type="EMBL" id="LPUF01000001">
    <property type="protein sequence ID" value="OQK16993.1"/>
    <property type="molecule type" value="Genomic_DNA"/>
</dbReference>
<dbReference type="PROSITE" id="PS50895">
    <property type="entry name" value="SURF1"/>
    <property type="match status" value="1"/>
</dbReference>
<sequence length="247" mass="28485">MKPSFSICHCRIKVLPLIVFICVLALLLRLGFWQLSRAEEKRELLANQYSKMQKELQPIGELLAESNDLRYRRVIAEGHYDTQHQILLDNQIHDGKVGYFVLTPFILADENKTLLVNRGWVLMDKNRQEMPDIDFSPAAEKLSIIGVLNHFPDVGLVLEGADEPGKGWPSLVQIINKQKMTKKLNQPIIDLQLQLSVEEPYGYVREWQIHTRIPPEKHTAYAFQWFALAATLTLLLLWTSCRTPKND</sequence>
<protein>
    <recommendedName>
        <fullName evidence="6">SURF1-like protein</fullName>
    </recommendedName>
</protein>
<evidence type="ECO:0000256" key="1">
    <source>
        <dbReference type="ARBA" id="ARBA00004370"/>
    </source>
</evidence>
<keyword evidence="6" id="KW-1003">Cell membrane</keyword>
<evidence type="ECO:0000313" key="7">
    <source>
        <dbReference type="EMBL" id="OQK16993.1"/>
    </source>
</evidence>
<dbReference type="CDD" id="cd06662">
    <property type="entry name" value="SURF1"/>
    <property type="match status" value="1"/>
</dbReference>
<dbReference type="STRING" id="1420851.AU255_03580"/>
<proteinExistence type="inferred from homology"/>
<evidence type="ECO:0000256" key="6">
    <source>
        <dbReference type="RuleBase" id="RU363076"/>
    </source>
</evidence>
<dbReference type="GO" id="GO:0005886">
    <property type="term" value="C:plasma membrane"/>
    <property type="evidence" value="ECO:0007669"/>
    <property type="project" value="UniProtKB-SubCell"/>
</dbReference>